<protein>
    <submittedName>
        <fullName evidence="7">MFS transporter</fullName>
    </submittedName>
</protein>
<evidence type="ECO:0000256" key="4">
    <source>
        <dbReference type="ARBA" id="ARBA00022989"/>
    </source>
</evidence>
<feature type="transmembrane region" description="Helical" evidence="6">
    <location>
        <begin position="235"/>
        <end position="261"/>
    </location>
</feature>
<evidence type="ECO:0000256" key="6">
    <source>
        <dbReference type="SAM" id="Phobius"/>
    </source>
</evidence>
<evidence type="ECO:0000313" key="8">
    <source>
        <dbReference type="Proteomes" id="UP001055911"/>
    </source>
</evidence>
<dbReference type="RefSeq" id="WP_252766394.1">
    <property type="nucleotide sequence ID" value="NZ_CP097119.1"/>
</dbReference>
<dbReference type="SUPFAM" id="SSF103473">
    <property type="entry name" value="MFS general substrate transporter"/>
    <property type="match status" value="1"/>
</dbReference>
<dbReference type="AlphaFoldDB" id="A0A9Q8ZT91"/>
<gene>
    <name evidence="7" type="ORF">M3M40_05170</name>
</gene>
<dbReference type="Proteomes" id="UP001055911">
    <property type="component" value="Chromosome"/>
</dbReference>
<keyword evidence="2" id="KW-1003">Cell membrane</keyword>
<keyword evidence="3 6" id="KW-0812">Transmembrane</keyword>
<sequence>MNVYFKNSTFRTLANSSFLSAIGSTLFNLVFLVYAQTLSFKTLAVSIVSFANLLPTFFMIFNGYWADNTNPKHRFRYVIGLRGIQGCLYLGLAILLHYPGTMGLFATLVVINVVSDLLSDYTINLIMHYEKMILHGQEELQSALGFSAGMRNVISMVFQAAGASLIVLLHNDFSLFAIINSLSFFIAGIVLVHDRRLFRKLDREAAAELDNQSSKEGMRVSLGKSLRTIYANHPLFIMLLLALACNSLGTSLEGLTSVLLANVRTLWIGNFATTVATVSIVGSLSITIAAMWTKDGLQHFSLPSLTAVSMAFLAIFAINMFWWQNSILMLVTMAIASYPIGKINPRLQSEIFTLTDSQHLTATMSVISTVVLLGAPLGNVIFLGIANLFNPQVAWIMFGGAAVLVALGAFLCAWQWPRLVSKQEQQVKDHD</sequence>
<dbReference type="GO" id="GO:0005886">
    <property type="term" value="C:plasma membrane"/>
    <property type="evidence" value="ECO:0007669"/>
    <property type="project" value="UniProtKB-SubCell"/>
</dbReference>
<evidence type="ECO:0000256" key="2">
    <source>
        <dbReference type="ARBA" id="ARBA00022475"/>
    </source>
</evidence>
<accession>A0A9Q8ZT91</accession>
<reference evidence="7" key="1">
    <citation type="submission" date="2022-05" db="EMBL/GenBank/DDBJ databases">
        <authorList>
            <person name="Oliphant S.A."/>
            <person name="Watson-Haigh N.S."/>
            <person name="Sumby K.M."/>
            <person name="Gardner J.M."/>
            <person name="Jiranek V."/>
        </authorList>
    </citation>
    <scope>NUCLEOTIDE SEQUENCE</scope>
    <source>
        <strain evidence="7">KI4_B1</strain>
    </source>
</reference>
<evidence type="ECO:0000256" key="5">
    <source>
        <dbReference type="ARBA" id="ARBA00023136"/>
    </source>
</evidence>
<name>A0A9Q8ZT91_9LACO</name>
<keyword evidence="5 6" id="KW-0472">Membrane</keyword>
<dbReference type="EMBL" id="CP097119">
    <property type="protein sequence ID" value="USS88877.1"/>
    <property type="molecule type" value="Genomic_DNA"/>
</dbReference>
<feature type="transmembrane region" description="Helical" evidence="6">
    <location>
        <begin position="366"/>
        <end position="389"/>
    </location>
</feature>
<evidence type="ECO:0000313" key="7">
    <source>
        <dbReference type="EMBL" id="USS88877.1"/>
    </source>
</evidence>
<organism evidence="7 8">
    <name type="scientific">Fructilactobacillus cliffordii</name>
    <dbReference type="NCBI Taxonomy" id="2940299"/>
    <lineage>
        <taxon>Bacteria</taxon>
        <taxon>Bacillati</taxon>
        <taxon>Bacillota</taxon>
        <taxon>Bacilli</taxon>
        <taxon>Lactobacillales</taxon>
        <taxon>Lactobacillaceae</taxon>
        <taxon>Fructilactobacillus</taxon>
    </lineage>
</organism>
<feature type="transmembrane region" description="Helical" evidence="6">
    <location>
        <begin position="12"/>
        <end position="37"/>
    </location>
</feature>
<dbReference type="PANTHER" id="PTHR23513:SF6">
    <property type="entry name" value="MAJOR FACILITATOR SUPERFAMILY ASSOCIATED DOMAIN-CONTAINING PROTEIN"/>
    <property type="match status" value="1"/>
</dbReference>
<dbReference type="InterPro" id="IPR036259">
    <property type="entry name" value="MFS_trans_sf"/>
</dbReference>
<feature type="transmembrane region" description="Helical" evidence="6">
    <location>
        <begin position="302"/>
        <end position="321"/>
    </location>
</feature>
<feature type="transmembrane region" description="Helical" evidence="6">
    <location>
        <begin position="175"/>
        <end position="193"/>
    </location>
</feature>
<proteinExistence type="predicted"/>
<feature type="transmembrane region" description="Helical" evidence="6">
    <location>
        <begin position="77"/>
        <end position="98"/>
    </location>
</feature>
<feature type="transmembrane region" description="Helical" evidence="6">
    <location>
        <begin position="395"/>
        <end position="416"/>
    </location>
</feature>
<keyword evidence="8" id="KW-1185">Reference proteome</keyword>
<comment type="subcellular location">
    <subcellularLocation>
        <location evidence="1">Cell membrane</location>
        <topology evidence="1">Multi-pass membrane protein</topology>
    </subcellularLocation>
</comment>
<keyword evidence="4 6" id="KW-1133">Transmembrane helix</keyword>
<dbReference type="PANTHER" id="PTHR23513">
    <property type="entry name" value="INTEGRAL MEMBRANE EFFLUX PROTEIN-RELATED"/>
    <property type="match status" value="1"/>
</dbReference>
<feature type="transmembrane region" description="Helical" evidence="6">
    <location>
        <begin position="43"/>
        <end position="65"/>
    </location>
</feature>
<feature type="transmembrane region" description="Helical" evidence="6">
    <location>
        <begin position="267"/>
        <end position="290"/>
    </location>
</feature>
<dbReference type="Gene3D" id="1.20.1250.20">
    <property type="entry name" value="MFS general substrate transporter like domains"/>
    <property type="match status" value="1"/>
</dbReference>
<evidence type="ECO:0000256" key="3">
    <source>
        <dbReference type="ARBA" id="ARBA00022692"/>
    </source>
</evidence>
<evidence type="ECO:0000256" key="1">
    <source>
        <dbReference type="ARBA" id="ARBA00004651"/>
    </source>
</evidence>